<evidence type="ECO:0000313" key="1">
    <source>
        <dbReference type="EMBL" id="BDZ52673.1"/>
    </source>
</evidence>
<evidence type="ECO:0008006" key="3">
    <source>
        <dbReference type="Google" id="ProtNLM"/>
    </source>
</evidence>
<accession>A0ABM8GWB2</accession>
<dbReference type="Proteomes" id="UP001321486">
    <property type="component" value="Plasmid pNBRC108728a"/>
</dbReference>
<proteinExistence type="predicted"/>
<sequence length="86" mass="9241">MSLNPTERVVHAALSDGGEIVRYDKAGAWYVEWPPGGGKKRRKLKLSEAVALAVEAHDSKGGFVALGRYGGTRFDADVRKALRSAA</sequence>
<organism evidence="1 2">
    <name type="scientific">Frondihabitans sucicola</name>
    <dbReference type="NCBI Taxonomy" id="1268041"/>
    <lineage>
        <taxon>Bacteria</taxon>
        <taxon>Bacillati</taxon>
        <taxon>Actinomycetota</taxon>
        <taxon>Actinomycetes</taxon>
        <taxon>Micrococcales</taxon>
        <taxon>Microbacteriaceae</taxon>
        <taxon>Frondihabitans</taxon>
    </lineage>
</organism>
<dbReference type="RefSeq" id="WP_286346956.1">
    <property type="nucleotide sequence ID" value="NZ_AP027733.1"/>
</dbReference>
<keyword evidence="1" id="KW-0614">Plasmid</keyword>
<keyword evidence="2" id="KW-1185">Reference proteome</keyword>
<dbReference type="EMBL" id="AP027733">
    <property type="protein sequence ID" value="BDZ52673.1"/>
    <property type="molecule type" value="Genomic_DNA"/>
</dbReference>
<reference evidence="2" key="1">
    <citation type="journal article" date="2019" name="Int. J. Syst. Evol. Microbiol.">
        <title>The Global Catalogue of Microorganisms (GCM) 10K type strain sequencing project: providing services to taxonomists for standard genome sequencing and annotation.</title>
        <authorList>
            <consortium name="The Broad Institute Genomics Platform"/>
            <consortium name="The Broad Institute Genome Sequencing Center for Infectious Disease"/>
            <person name="Wu L."/>
            <person name="Ma J."/>
        </authorList>
    </citation>
    <scope>NUCLEOTIDE SEQUENCE [LARGE SCALE GENOMIC DNA]</scope>
    <source>
        <strain evidence="2">NBRC 108728</strain>
    </source>
</reference>
<protein>
    <recommendedName>
        <fullName evidence="3">DUF2188 domain-containing protein</fullName>
    </recommendedName>
</protein>
<gene>
    <name evidence="1" type="ORF">GCM10025867_49140</name>
</gene>
<name>A0ABM8GWB2_9MICO</name>
<geneLocation type="plasmid" evidence="1 2">
    <name>pNBRC108728a</name>
</geneLocation>
<evidence type="ECO:0000313" key="2">
    <source>
        <dbReference type="Proteomes" id="UP001321486"/>
    </source>
</evidence>